<evidence type="ECO:0000313" key="3">
    <source>
        <dbReference type="Proteomes" id="UP001235712"/>
    </source>
</evidence>
<feature type="transmembrane region" description="Helical" evidence="1">
    <location>
        <begin position="23"/>
        <end position="40"/>
    </location>
</feature>
<sequence>MTSPETPEEPPADLPHRDDHSHWNWLLLVPIVIPLCTPLFNHDTPKLLDFPLFYWLQLGFVLLGVGCTAIVYNKTKRRD</sequence>
<feature type="transmembrane region" description="Helical" evidence="1">
    <location>
        <begin position="52"/>
        <end position="72"/>
    </location>
</feature>
<evidence type="ECO:0000256" key="1">
    <source>
        <dbReference type="SAM" id="Phobius"/>
    </source>
</evidence>
<dbReference type="RefSeq" id="WP_307240056.1">
    <property type="nucleotide sequence ID" value="NZ_JAUSQZ010000001.1"/>
</dbReference>
<keyword evidence="1" id="KW-1133">Transmembrane helix</keyword>
<dbReference type="EMBL" id="JAUSQZ010000001">
    <property type="protein sequence ID" value="MDP9825854.1"/>
    <property type="molecule type" value="Genomic_DNA"/>
</dbReference>
<keyword evidence="3" id="KW-1185">Reference proteome</keyword>
<protein>
    <recommendedName>
        <fullName evidence="4">DUF3311 domain-containing protein</fullName>
    </recommendedName>
</protein>
<dbReference type="Proteomes" id="UP001235712">
    <property type="component" value="Unassembled WGS sequence"/>
</dbReference>
<organism evidence="2 3">
    <name type="scientific">Kineosporia succinea</name>
    <dbReference type="NCBI Taxonomy" id="84632"/>
    <lineage>
        <taxon>Bacteria</taxon>
        <taxon>Bacillati</taxon>
        <taxon>Actinomycetota</taxon>
        <taxon>Actinomycetes</taxon>
        <taxon>Kineosporiales</taxon>
        <taxon>Kineosporiaceae</taxon>
        <taxon>Kineosporia</taxon>
    </lineage>
</organism>
<evidence type="ECO:0008006" key="4">
    <source>
        <dbReference type="Google" id="ProtNLM"/>
    </source>
</evidence>
<comment type="caution">
    <text evidence="2">The sequence shown here is derived from an EMBL/GenBank/DDBJ whole genome shotgun (WGS) entry which is preliminary data.</text>
</comment>
<dbReference type="Pfam" id="PF11755">
    <property type="entry name" value="DUF3311"/>
    <property type="match status" value="1"/>
</dbReference>
<gene>
    <name evidence="2" type="ORF">J2S57_001603</name>
</gene>
<keyword evidence="1" id="KW-0812">Transmembrane</keyword>
<dbReference type="InterPro" id="IPR021741">
    <property type="entry name" value="DUF3311"/>
</dbReference>
<proteinExistence type="predicted"/>
<name>A0ABT9P0A8_9ACTN</name>
<accession>A0ABT9P0A8</accession>
<keyword evidence="1" id="KW-0472">Membrane</keyword>
<reference evidence="2 3" key="1">
    <citation type="submission" date="2023-07" db="EMBL/GenBank/DDBJ databases">
        <title>Sequencing the genomes of 1000 actinobacteria strains.</title>
        <authorList>
            <person name="Klenk H.-P."/>
        </authorList>
    </citation>
    <scope>NUCLEOTIDE SEQUENCE [LARGE SCALE GENOMIC DNA]</scope>
    <source>
        <strain evidence="2 3">DSM 44388</strain>
    </source>
</reference>
<evidence type="ECO:0000313" key="2">
    <source>
        <dbReference type="EMBL" id="MDP9825854.1"/>
    </source>
</evidence>